<organism evidence="1">
    <name type="scientific">Rhizophora mucronata</name>
    <name type="common">Asiatic mangrove</name>
    <dbReference type="NCBI Taxonomy" id="61149"/>
    <lineage>
        <taxon>Eukaryota</taxon>
        <taxon>Viridiplantae</taxon>
        <taxon>Streptophyta</taxon>
        <taxon>Embryophyta</taxon>
        <taxon>Tracheophyta</taxon>
        <taxon>Spermatophyta</taxon>
        <taxon>Magnoliopsida</taxon>
        <taxon>eudicotyledons</taxon>
        <taxon>Gunneridae</taxon>
        <taxon>Pentapetalae</taxon>
        <taxon>rosids</taxon>
        <taxon>fabids</taxon>
        <taxon>Malpighiales</taxon>
        <taxon>Rhizophoraceae</taxon>
        <taxon>Rhizophora</taxon>
    </lineage>
</organism>
<accession>A0A2P2PKQ1</accession>
<evidence type="ECO:0000313" key="1">
    <source>
        <dbReference type="EMBL" id="MBX55251.1"/>
    </source>
</evidence>
<dbReference type="EMBL" id="GGEC01074767">
    <property type="protein sequence ID" value="MBX55251.1"/>
    <property type="molecule type" value="Transcribed_RNA"/>
</dbReference>
<proteinExistence type="predicted"/>
<reference evidence="1" key="1">
    <citation type="submission" date="2018-02" db="EMBL/GenBank/DDBJ databases">
        <title>Rhizophora mucronata_Transcriptome.</title>
        <authorList>
            <person name="Meera S.P."/>
            <person name="Sreeshan A."/>
            <person name="Augustine A."/>
        </authorList>
    </citation>
    <scope>NUCLEOTIDE SEQUENCE</scope>
    <source>
        <tissue evidence="1">Leaf</tissue>
    </source>
</reference>
<sequence>MAPVEMTELSGTSSCIMTMAPGRVFGPCRLACWRS</sequence>
<dbReference type="AlphaFoldDB" id="A0A2P2PKQ1"/>
<name>A0A2P2PKQ1_RHIMU</name>
<protein>
    <submittedName>
        <fullName evidence="1">Uncharacterized protein MANES_08G081400</fullName>
    </submittedName>
</protein>